<dbReference type="KEGG" id="vpe:Varpa_3773"/>
<dbReference type="Proteomes" id="UP000008917">
    <property type="component" value="Chromosome"/>
</dbReference>
<dbReference type="EMBL" id="CP002417">
    <property type="protein sequence ID" value="ADU37955.1"/>
    <property type="molecule type" value="Genomic_DNA"/>
</dbReference>
<gene>
    <name evidence="1" type="ordered locus">Varpa_3773</name>
</gene>
<dbReference type="RefSeq" id="WP_013542178.1">
    <property type="nucleotide sequence ID" value="NC_014931.1"/>
</dbReference>
<dbReference type="OrthoDB" id="9938545at2"/>
<protein>
    <submittedName>
        <fullName evidence="1">Uncharacterized protein</fullName>
    </submittedName>
</protein>
<reference evidence="1 2" key="2">
    <citation type="journal article" date="2013" name="Genome Announc.">
        <title>Genome of the Root-Associated Plant Growth-Promoting Bacterium Variovorax paradoxus Strain EPS.</title>
        <authorList>
            <person name="Han J.I."/>
            <person name="Spain J.C."/>
            <person name="Leadbetter J.R."/>
            <person name="Ovchinnikova G."/>
            <person name="Goodwin L.A."/>
            <person name="Han C.S."/>
            <person name="Woyke T."/>
            <person name="Davenport K.W."/>
            <person name="Orwin P.M."/>
        </authorList>
    </citation>
    <scope>NUCLEOTIDE SEQUENCE [LARGE SCALE GENOMIC DNA]</scope>
    <source>
        <strain evidence="1 2">EPS</strain>
    </source>
</reference>
<reference evidence="2" key="1">
    <citation type="submission" date="2010-12" db="EMBL/GenBank/DDBJ databases">
        <title>Complete sequence of Variovorax paradoxus EPS.</title>
        <authorList>
            <consortium name="US DOE Joint Genome Institute"/>
            <person name="Lucas S."/>
            <person name="Copeland A."/>
            <person name="Lapidus A."/>
            <person name="Cheng J.-F."/>
            <person name="Goodwin L."/>
            <person name="Pitluck S."/>
            <person name="Teshima H."/>
            <person name="Detter J.C."/>
            <person name="Han C."/>
            <person name="Tapia R."/>
            <person name="Land M."/>
            <person name="Hauser L."/>
            <person name="Kyrpides N."/>
            <person name="Ivanova N."/>
            <person name="Ovchinnikova G."/>
            <person name="Orwin P."/>
            <person name="Han J.-I.G."/>
            <person name="Woyke T."/>
        </authorList>
    </citation>
    <scope>NUCLEOTIDE SEQUENCE [LARGE SCALE GENOMIC DNA]</scope>
    <source>
        <strain evidence="2">EPS</strain>
    </source>
</reference>
<sequence length="323" mass="35884">MARVIKPEKGNRAESVQAIWKQAGLVERERHSLGSVLSFDANLAQGRISPAIGYSRSIALDAACTAIVARWNATSEADVLLRRAFALFYWHVELDLAERSTGNWSDVVPDDAFYEMLNWQGLAAACGEAEFSNWIALHLCNLFLSGGVIKNAYDYKADTPGREFTEMLQVTLATRRWPDSKDVSAWKAYGPLLTTAHNPASFAAALVDYCDYRVAQCLGYDGIDAVNRRRPSQYASILDLGGWSQSFPLELFTLKLAYEQATGGSMNLNADHPLLQTSLMTMPFPGLTPLHRDELVDRVSAFYVSAFADRGLRQPITLRYPMT</sequence>
<name>E6V1V2_VARPE</name>
<dbReference type="HOGENOM" id="CLU_860366_0_0_4"/>
<proteinExistence type="predicted"/>
<accession>E6V1V2</accession>
<evidence type="ECO:0000313" key="2">
    <source>
        <dbReference type="Proteomes" id="UP000008917"/>
    </source>
</evidence>
<organism evidence="1 2">
    <name type="scientific">Variovorax paradoxus (strain EPS)</name>
    <dbReference type="NCBI Taxonomy" id="595537"/>
    <lineage>
        <taxon>Bacteria</taxon>
        <taxon>Pseudomonadati</taxon>
        <taxon>Pseudomonadota</taxon>
        <taxon>Betaproteobacteria</taxon>
        <taxon>Burkholderiales</taxon>
        <taxon>Comamonadaceae</taxon>
        <taxon>Variovorax</taxon>
    </lineage>
</organism>
<dbReference type="AlphaFoldDB" id="E6V1V2"/>
<evidence type="ECO:0000313" key="1">
    <source>
        <dbReference type="EMBL" id="ADU37955.1"/>
    </source>
</evidence>